<comment type="caution">
    <text evidence="1">The sequence shown here is derived from an EMBL/GenBank/DDBJ whole genome shotgun (WGS) entry which is preliminary data.</text>
</comment>
<dbReference type="NCBIfam" id="TIGR01643">
    <property type="entry name" value="YD_repeat_2x"/>
    <property type="match status" value="1"/>
</dbReference>
<dbReference type="Pfam" id="PF05593">
    <property type="entry name" value="RHS_repeat"/>
    <property type="match status" value="1"/>
</dbReference>
<dbReference type="RefSeq" id="WP_380007504.1">
    <property type="nucleotide sequence ID" value="NZ_JADIKI010000022.1"/>
</dbReference>
<dbReference type="EMBL" id="JADIKI010000022">
    <property type="protein sequence ID" value="MFK2853936.1"/>
    <property type="molecule type" value="Genomic_DNA"/>
</dbReference>
<dbReference type="Gene3D" id="2.180.10.10">
    <property type="entry name" value="RHS repeat-associated core"/>
    <property type="match status" value="1"/>
</dbReference>
<reference evidence="1 2" key="1">
    <citation type="submission" date="2020-10" db="EMBL/GenBank/DDBJ databases">
        <title>Phylogeny of dyella-like bacteria.</title>
        <authorList>
            <person name="Fu J."/>
        </authorList>
    </citation>
    <scope>NUCLEOTIDE SEQUENCE [LARGE SCALE GENOMIC DNA]</scope>
    <source>
        <strain evidence="1 2">DHG40</strain>
    </source>
</reference>
<keyword evidence="2" id="KW-1185">Reference proteome</keyword>
<dbReference type="InterPro" id="IPR031325">
    <property type="entry name" value="RHS_repeat"/>
</dbReference>
<evidence type="ECO:0000313" key="1">
    <source>
        <dbReference type="EMBL" id="MFK2853936.1"/>
    </source>
</evidence>
<gene>
    <name evidence="1" type="ORF">ISP18_04985</name>
</gene>
<dbReference type="InterPro" id="IPR006530">
    <property type="entry name" value="YD"/>
</dbReference>
<protein>
    <submittedName>
        <fullName evidence="1">RHS repeat protein</fullName>
    </submittedName>
</protein>
<sequence length="75" mass="8006">MASQPKRCGTPGAACYQAGDLHTITNANGQVTTIASYDGAGRITRLTDINGVNTDLTYTPRGWQQQKGQVELPLI</sequence>
<accession>A0ABW8IFG5</accession>
<evidence type="ECO:0000313" key="2">
    <source>
        <dbReference type="Proteomes" id="UP001620409"/>
    </source>
</evidence>
<organism evidence="1 2">
    <name type="scientific">Dyella humi</name>
    <dbReference type="NCBI Taxonomy" id="1770547"/>
    <lineage>
        <taxon>Bacteria</taxon>
        <taxon>Pseudomonadati</taxon>
        <taxon>Pseudomonadota</taxon>
        <taxon>Gammaproteobacteria</taxon>
        <taxon>Lysobacterales</taxon>
        <taxon>Rhodanobacteraceae</taxon>
        <taxon>Dyella</taxon>
    </lineage>
</organism>
<dbReference type="Proteomes" id="UP001620409">
    <property type="component" value="Unassembled WGS sequence"/>
</dbReference>
<name>A0ABW8IFG5_9GAMM</name>
<proteinExistence type="predicted"/>